<reference evidence="1" key="1">
    <citation type="journal article" date="2023" name="Int. J. Syst. Evol. Microbiol.">
        <title>&lt;i&gt;Clostridium folliculivorans&lt;/i&gt; sp. nov., isolated from soil samples of an organic paddy in Japan.</title>
        <authorList>
            <person name="Tazawa J."/>
            <person name="Kobayashi H."/>
            <person name="Tanizawa Y."/>
            <person name="Uchino A."/>
            <person name="Tanaka F."/>
            <person name="Urashima Y."/>
            <person name="Miura S."/>
            <person name="Sakamoto M."/>
            <person name="Ohkuma M."/>
            <person name="Tohno M."/>
        </authorList>
    </citation>
    <scope>NUCLEOTIDE SEQUENCE</scope>
    <source>
        <strain evidence="1">D1-1</strain>
    </source>
</reference>
<evidence type="ECO:0000313" key="2">
    <source>
        <dbReference type="Proteomes" id="UP001057868"/>
    </source>
</evidence>
<sequence>MKILFLDIDGVLNSTFWNSDNEREISEGKFIDSEKVLLLSKIIHETDAKIVLHSGWRFWFDDNMKPLRDEAIYFNEILKAHNLFIYDKTPDLTTEEIRKSKKFSLVKAREILLWLNKYDSVEEYLVLDDLDLNDKEIEVHQIKTDANVGLTKENVLEAIKLLNLKTLEI</sequence>
<name>A0A9W6DCW4_9CLOT</name>
<dbReference type="Proteomes" id="UP001057868">
    <property type="component" value="Unassembled WGS sequence"/>
</dbReference>
<evidence type="ECO:0000313" key="1">
    <source>
        <dbReference type="EMBL" id="GKU27421.1"/>
    </source>
</evidence>
<comment type="caution">
    <text evidence="1">The sequence shown here is derived from an EMBL/GenBank/DDBJ whole genome shotgun (WGS) entry which is preliminary data.</text>
</comment>
<dbReference type="AlphaFoldDB" id="A0A9W6DCW4"/>
<accession>A0A9W6DCW4</accession>
<dbReference type="EMBL" id="BQXY01000012">
    <property type="protein sequence ID" value="GKU27421.1"/>
    <property type="molecule type" value="Genomic_DNA"/>
</dbReference>
<protein>
    <submittedName>
        <fullName evidence="1">Uncharacterized protein</fullName>
    </submittedName>
</protein>
<dbReference type="Pfam" id="PF18143">
    <property type="entry name" value="HAD_SAK_2"/>
    <property type="match status" value="1"/>
</dbReference>
<gene>
    <name evidence="1" type="ORF">CFOLD11_42480</name>
</gene>
<dbReference type="RefSeq" id="WP_261854286.1">
    <property type="nucleotide sequence ID" value="NZ_BQXY01000012.1"/>
</dbReference>
<keyword evidence="2" id="KW-1185">Reference proteome</keyword>
<organism evidence="1 2">
    <name type="scientific">Clostridium folliculivorans</name>
    <dbReference type="NCBI Taxonomy" id="2886038"/>
    <lineage>
        <taxon>Bacteria</taxon>
        <taxon>Bacillati</taxon>
        <taxon>Bacillota</taxon>
        <taxon>Clostridia</taxon>
        <taxon>Eubacteriales</taxon>
        <taxon>Clostridiaceae</taxon>
        <taxon>Clostridium</taxon>
    </lineage>
</organism>
<proteinExistence type="predicted"/>